<dbReference type="AlphaFoldDB" id="D0NTJ9"/>
<keyword evidence="2" id="KW-1185">Reference proteome</keyword>
<evidence type="ECO:0000313" key="2">
    <source>
        <dbReference type="Proteomes" id="UP000006643"/>
    </source>
</evidence>
<sequence length="122" mass="13733">MRREPVTVAKAKQSKAIDGLGHFVLWLITFGGVDADERRLLPWFVVLFAQSLVAGLEAQASTRGAPAALFHRKIPHSRRSRLTGKHNNMFIQRSAPLEPSTDAPPTIYGKILYRRFLKMISH</sequence>
<dbReference type="VEuPathDB" id="FungiDB:PITG_16401"/>
<name>D0NTJ9_PHYIT</name>
<dbReference type="Proteomes" id="UP000006643">
    <property type="component" value="Unassembled WGS sequence"/>
</dbReference>
<dbReference type="InParanoid" id="D0NTJ9"/>
<accession>D0NTJ9</accession>
<dbReference type="HOGENOM" id="CLU_2031234_0_0_1"/>
<reference evidence="2" key="1">
    <citation type="journal article" date="2009" name="Nature">
        <title>Genome sequence and analysis of the Irish potato famine pathogen Phytophthora infestans.</title>
        <authorList>
            <consortium name="The Broad Institute Genome Sequencing Platform"/>
            <person name="Haas B.J."/>
            <person name="Kamoun S."/>
            <person name="Zody M.C."/>
            <person name="Jiang R.H."/>
            <person name="Handsaker R.E."/>
            <person name="Cano L.M."/>
            <person name="Grabherr M."/>
            <person name="Kodira C.D."/>
            <person name="Raffaele S."/>
            <person name="Torto-Alalibo T."/>
            <person name="Bozkurt T.O."/>
            <person name="Ah-Fong A.M."/>
            <person name="Alvarado L."/>
            <person name="Anderson V.L."/>
            <person name="Armstrong M.R."/>
            <person name="Avrova A."/>
            <person name="Baxter L."/>
            <person name="Beynon J."/>
            <person name="Boevink P.C."/>
            <person name="Bollmann S.R."/>
            <person name="Bos J.I."/>
            <person name="Bulone V."/>
            <person name="Cai G."/>
            <person name="Cakir C."/>
            <person name="Carrington J.C."/>
            <person name="Chawner M."/>
            <person name="Conti L."/>
            <person name="Costanzo S."/>
            <person name="Ewan R."/>
            <person name="Fahlgren N."/>
            <person name="Fischbach M.A."/>
            <person name="Fugelstad J."/>
            <person name="Gilroy E.M."/>
            <person name="Gnerre S."/>
            <person name="Green P.J."/>
            <person name="Grenville-Briggs L.J."/>
            <person name="Griffith J."/>
            <person name="Grunwald N.J."/>
            <person name="Horn K."/>
            <person name="Horner N.R."/>
            <person name="Hu C.H."/>
            <person name="Huitema E."/>
            <person name="Jeong D.H."/>
            <person name="Jones A.M."/>
            <person name="Jones J.D."/>
            <person name="Jones R.W."/>
            <person name="Karlsson E.K."/>
            <person name="Kunjeti S.G."/>
            <person name="Lamour K."/>
            <person name="Liu Z."/>
            <person name="Ma L."/>
            <person name="Maclean D."/>
            <person name="Chibucos M.C."/>
            <person name="McDonald H."/>
            <person name="McWalters J."/>
            <person name="Meijer H.J."/>
            <person name="Morgan W."/>
            <person name="Morris P.F."/>
            <person name="Munro C.A."/>
            <person name="O'Neill K."/>
            <person name="Ospina-Giraldo M."/>
            <person name="Pinzon A."/>
            <person name="Pritchard L."/>
            <person name="Ramsahoye B."/>
            <person name="Ren Q."/>
            <person name="Restrepo S."/>
            <person name="Roy S."/>
            <person name="Sadanandom A."/>
            <person name="Savidor A."/>
            <person name="Schornack S."/>
            <person name="Schwartz D.C."/>
            <person name="Schumann U.D."/>
            <person name="Schwessinger B."/>
            <person name="Seyer L."/>
            <person name="Sharpe T."/>
            <person name="Silvar C."/>
            <person name="Song J."/>
            <person name="Studholme D.J."/>
            <person name="Sykes S."/>
            <person name="Thines M."/>
            <person name="van de Vondervoort P.J."/>
            <person name="Phuntumart V."/>
            <person name="Wawra S."/>
            <person name="Weide R."/>
            <person name="Win J."/>
            <person name="Young C."/>
            <person name="Zhou S."/>
            <person name="Fry W."/>
            <person name="Meyers B.C."/>
            <person name="van West P."/>
            <person name="Ristaino J."/>
            <person name="Govers F."/>
            <person name="Birch P.R."/>
            <person name="Whisson S.C."/>
            <person name="Judelson H.S."/>
            <person name="Nusbaum C."/>
        </authorList>
    </citation>
    <scope>NUCLEOTIDE SEQUENCE [LARGE SCALE GENOMIC DNA]</scope>
    <source>
        <strain evidence="2">T30-4</strain>
    </source>
</reference>
<organism evidence="1 2">
    <name type="scientific">Phytophthora infestans (strain T30-4)</name>
    <name type="common">Potato late blight agent</name>
    <dbReference type="NCBI Taxonomy" id="403677"/>
    <lineage>
        <taxon>Eukaryota</taxon>
        <taxon>Sar</taxon>
        <taxon>Stramenopiles</taxon>
        <taxon>Oomycota</taxon>
        <taxon>Peronosporomycetes</taxon>
        <taxon>Peronosporales</taxon>
        <taxon>Peronosporaceae</taxon>
        <taxon>Phytophthora</taxon>
    </lineage>
</organism>
<gene>
    <name evidence="1" type="ORF">PITG_16401</name>
</gene>
<proteinExistence type="predicted"/>
<dbReference type="RefSeq" id="XP_002897449.1">
    <property type="nucleotide sequence ID" value="XM_002897403.1"/>
</dbReference>
<protein>
    <submittedName>
        <fullName evidence="1">Uncharacterized protein</fullName>
    </submittedName>
</protein>
<dbReference type="GeneID" id="9465043"/>
<dbReference type="KEGG" id="pif:PITG_16401"/>
<dbReference type="EMBL" id="DS028161">
    <property type="protein sequence ID" value="EEY64961.1"/>
    <property type="molecule type" value="Genomic_DNA"/>
</dbReference>
<evidence type="ECO:0000313" key="1">
    <source>
        <dbReference type="EMBL" id="EEY64961.1"/>
    </source>
</evidence>